<feature type="transmembrane region" description="Helical" evidence="2">
    <location>
        <begin position="471"/>
        <end position="492"/>
    </location>
</feature>
<dbReference type="PANTHER" id="PTHR12242:SF1">
    <property type="entry name" value="MYND-TYPE DOMAIN-CONTAINING PROTEIN"/>
    <property type="match status" value="1"/>
</dbReference>
<dbReference type="Gramene" id="PNW88447">
    <property type="protein sequence ID" value="PNW88447"/>
    <property type="gene ID" value="CHLRE_01g030000v5"/>
</dbReference>
<dbReference type="GeneID" id="5715358"/>
<feature type="compositionally biased region" description="Polar residues" evidence="1">
    <location>
        <begin position="310"/>
        <end position="329"/>
    </location>
</feature>
<feature type="compositionally biased region" description="Low complexity" evidence="1">
    <location>
        <begin position="129"/>
        <end position="138"/>
    </location>
</feature>
<feature type="compositionally biased region" description="Polar residues" evidence="1">
    <location>
        <begin position="510"/>
        <end position="522"/>
    </location>
</feature>
<feature type="region of interest" description="Disordered" evidence="1">
    <location>
        <begin position="504"/>
        <end position="578"/>
    </location>
</feature>
<evidence type="ECO:0000256" key="2">
    <source>
        <dbReference type="SAM" id="Phobius"/>
    </source>
</evidence>
<dbReference type="AlphaFoldDB" id="A0A2K3E6T4"/>
<dbReference type="Proteomes" id="UP000006906">
    <property type="component" value="Chromosome 1"/>
</dbReference>
<organism evidence="3 4">
    <name type="scientific">Chlamydomonas reinhardtii</name>
    <name type="common">Chlamydomonas smithii</name>
    <dbReference type="NCBI Taxonomy" id="3055"/>
    <lineage>
        <taxon>Eukaryota</taxon>
        <taxon>Viridiplantae</taxon>
        <taxon>Chlorophyta</taxon>
        <taxon>core chlorophytes</taxon>
        <taxon>Chlorophyceae</taxon>
        <taxon>CS clade</taxon>
        <taxon>Chlamydomonadales</taxon>
        <taxon>Chlamydomonadaceae</taxon>
        <taxon>Chlamydomonas</taxon>
    </lineage>
</organism>
<sequence>MSSAAPPATSEAVGEAKHAPVVGPVFAVLIVAVALLLSCLANDSCPVLGDRVARRFRSLGRWLSRYCCCCRCGARRGSGAAHSPSHSTFFASNTRWVPIVTAAAAAGKATKPAAGAEAPLPTPAPFSQPLPSSSQPVSGAAPVYEHGHVTQLRWAVQLPAEDEDAQGGGGKLPHHAAFFSSLREPPGAGAGAAVHGSVAAAGGSLAGPGSEVVGGSSSADAGSPEAHGTGGSSPPASSFTGAGGPSSRSSAAPRSAVAQSSPSQLVDGRISADDEMHVLQPPSRVDRAWPSEPSEPPRRSPSPEYVSARTHFSTTTQSHSRCGSSNSDNAGQATRAAAQSAADGGGSSAPAGGSGAPAAAALAPAGPEGSQHNAAVQKAPSSNQGTSTQPQPRPSPQPVPTSAAAPVLGGGAYAVRPREFWAFDVLDPAHLVSSFWVRPSMLLALHVLTALYLTAVLLLERFEESNLGPWWVTFFTDWAIAVFGFSAALAAVNTARCLPLLAASAPRPDNSPSRTNWGSSLASKGAFPHGHTQQGGGATEEAADIEQGRRTGHGLRRNPSSSSGRSGGSSGTRPRGPLGAAVHALSRAAAMAVAATATGVAAATAHGKPSRSTHSDTAPDQHQQQMRRQPAPSTSEAAEHTSSAGLTPGGDDLQATDQHCKGHGDGASRAARNSSPQRRRAEGGSAEPAESPHDRSSSEQAHPHAAILERLARAAPVGPLAAAATAVQQSAVGGEGAMGRGGGGGGSGGQQDWRAAFQPLGSHVAAGAGLTELPRSRFNSAGSADSAGGAPGMSGAGPGPEQRPQAEARAGAGAGADTMVAADSAEANEEERDGGSVGHTAPQEGGAKPSARAASGVPPTTGAAEAQDEPTVPRLQWDALSVAHCLGLEVSVVTALFVTIVYWVGLVGLAGESFNARSAPNYMKHAANSGMALMHVMLTRLPLVSVHFTAFLLFLASYCVFLWIYGEVSGVWRYGLNWTTPRGVAGEVVLVVLALLVFLCWYGMARLREHRGRLRVIRVGDFAFVDTADVLAAGGGTAGAGGAGGDAGGAARRGGGRDGARRLSS</sequence>
<feature type="transmembrane region" description="Helical" evidence="2">
    <location>
        <begin position="441"/>
        <end position="459"/>
    </location>
</feature>
<dbReference type="RefSeq" id="XP_042928536.1">
    <property type="nucleotide sequence ID" value="XM_043058622.1"/>
</dbReference>
<dbReference type="GO" id="GO:0016020">
    <property type="term" value="C:membrane"/>
    <property type="evidence" value="ECO:0000318"/>
    <property type="project" value="GO_Central"/>
</dbReference>
<keyword evidence="2" id="KW-1133">Transmembrane helix</keyword>
<keyword evidence="4" id="KW-1185">Reference proteome</keyword>
<protein>
    <submittedName>
        <fullName evidence="3">Uncharacterized protein</fullName>
    </submittedName>
</protein>
<feature type="region of interest" description="Disordered" evidence="1">
    <location>
        <begin position="776"/>
        <end position="870"/>
    </location>
</feature>
<feature type="compositionally biased region" description="Basic and acidic residues" evidence="1">
    <location>
        <begin position="1055"/>
        <end position="1065"/>
    </location>
</feature>
<feature type="compositionally biased region" description="Gly residues" evidence="1">
    <location>
        <begin position="343"/>
        <end position="355"/>
    </location>
</feature>
<gene>
    <name evidence="3" type="ORF">CHLRE_01g030000v5</name>
</gene>
<feature type="compositionally biased region" description="Low complexity" evidence="1">
    <location>
        <begin position="631"/>
        <end position="644"/>
    </location>
</feature>
<feature type="region of interest" description="Disordered" evidence="1">
    <location>
        <begin position="602"/>
        <end position="702"/>
    </location>
</feature>
<feature type="region of interest" description="Disordered" evidence="1">
    <location>
        <begin position="734"/>
        <end position="753"/>
    </location>
</feature>
<dbReference type="PANTHER" id="PTHR12242">
    <property type="entry name" value="OS02G0130600 PROTEIN-RELATED"/>
    <property type="match status" value="1"/>
</dbReference>
<feature type="transmembrane region" description="Helical" evidence="2">
    <location>
        <begin position="984"/>
        <end position="1005"/>
    </location>
</feature>
<keyword evidence="2" id="KW-0472">Membrane</keyword>
<dbReference type="OrthoDB" id="419711at2759"/>
<feature type="region of interest" description="Disordered" evidence="1">
    <location>
        <begin position="1038"/>
        <end position="1065"/>
    </location>
</feature>
<feature type="compositionally biased region" description="Polar residues" evidence="1">
    <location>
        <begin position="371"/>
        <end position="385"/>
    </location>
</feature>
<dbReference type="KEGG" id="cre:CHLRE_01g030000v5"/>
<accession>A0A2K3E6T4</accession>
<feature type="transmembrane region" description="Helical" evidence="2">
    <location>
        <begin position="941"/>
        <end position="964"/>
    </location>
</feature>
<feature type="compositionally biased region" description="Gly residues" evidence="1">
    <location>
        <begin position="789"/>
        <end position="798"/>
    </location>
</feature>
<feature type="compositionally biased region" description="Low complexity" evidence="1">
    <location>
        <begin position="245"/>
        <end position="264"/>
    </location>
</feature>
<feature type="compositionally biased region" description="Gly residues" evidence="1">
    <location>
        <begin position="1038"/>
        <end position="1053"/>
    </location>
</feature>
<name>A0A2K3E6T4_CHLRE</name>
<feature type="compositionally biased region" description="Low complexity" evidence="1">
    <location>
        <begin position="205"/>
        <end position="226"/>
    </location>
</feature>
<evidence type="ECO:0000313" key="3">
    <source>
        <dbReference type="EMBL" id="PNW88447.1"/>
    </source>
</evidence>
<dbReference type="InParanoid" id="A0A2K3E6T4"/>
<proteinExistence type="predicted"/>
<keyword evidence="2" id="KW-0812">Transmembrane</keyword>
<feature type="compositionally biased region" description="Gly residues" evidence="1">
    <location>
        <begin position="734"/>
        <end position="749"/>
    </location>
</feature>
<evidence type="ECO:0000256" key="1">
    <source>
        <dbReference type="SAM" id="MobiDB-lite"/>
    </source>
</evidence>
<feature type="region of interest" description="Disordered" evidence="1">
    <location>
        <begin position="205"/>
        <end position="403"/>
    </location>
</feature>
<evidence type="ECO:0000313" key="4">
    <source>
        <dbReference type="Proteomes" id="UP000006906"/>
    </source>
</evidence>
<feature type="compositionally biased region" description="Low complexity" evidence="1">
    <location>
        <begin position="356"/>
        <end position="370"/>
    </location>
</feature>
<dbReference type="EMBL" id="CM008962">
    <property type="protein sequence ID" value="PNW88447.1"/>
    <property type="molecule type" value="Genomic_DNA"/>
</dbReference>
<feature type="compositionally biased region" description="Low complexity" evidence="1">
    <location>
        <begin position="330"/>
        <end position="342"/>
    </location>
</feature>
<dbReference type="ExpressionAtlas" id="A0A2K3E6T4">
    <property type="expression patterns" value="baseline and differential"/>
</dbReference>
<feature type="transmembrane region" description="Helical" evidence="2">
    <location>
        <begin position="890"/>
        <end position="910"/>
    </location>
</feature>
<reference evidence="3 4" key="1">
    <citation type="journal article" date="2007" name="Science">
        <title>The Chlamydomonas genome reveals the evolution of key animal and plant functions.</title>
        <authorList>
            <person name="Merchant S.S."/>
            <person name="Prochnik S.E."/>
            <person name="Vallon O."/>
            <person name="Harris E.H."/>
            <person name="Karpowicz S.J."/>
            <person name="Witman G.B."/>
            <person name="Terry A."/>
            <person name="Salamov A."/>
            <person name="Fritz-Laylin L.K."/>
            <person name="Marechal-Drouard L."/>
            <person name="Marshall W.F."/>
            <person name="Qu L.H."/>
            <person name="Nelson D.R."/>
            <person name="Sanderfoot A.A."/>
            <person name="Spalding M.H."/>
            <person name="Kapitonov V.V."/>
            <person name="Ren Q."/>
            <person name="Ferris P."/>
            <person name="Lindquist E."/>
            <person name="Shapiro H."/>
            <person name="Lucas S.M."/>
            <person name="Grimwood J."/>
            <person name="Schmutz J."/>
            <person name="Cardol P."/>
            <person name="Cerutti H."/>
            <person name="Chanfreau G."/>
            <person name="Chen C.L."/>
            <person name="Cognat V."/>
            <person name="Croft M.T."/>
            <person name="Dent R."/>
            <person name="Dutcher S."/>
            <person name="Fernandez E."/>
            <person name="Fukuzawa H."/>
            <person name="Gonzalez-Ballester D."/>
            <person name="Gonzalez-Halphen D."/>
            <person name="Hallmann A."/>
            <person name="Hanikenne M."/>
            <person name="Hippler M."/>
            <person name="Inwood W."/>
            <person name="Jabbari K."/>
            <person name="Kalanon M."/>
            <person name="Kuras R."/>
            <person name="Lefebvre P.A."/>
            <person name="Lemaire S.D."/>
            <person name="Lobanov A.V."/>
            <person name="Lohr M."/>
            <person name="Manuell A."/>
            <person name="Meier I."/>
            <person name="Mets L."/>
            <person name="Mittag M."/>
            <person name="Mittelmeier T."/>
            <person name="Moroney J.V."/>
            <person name="Moseley J."/>
            <person name="Napoli C."/>
            <person name="Nedelcu A.M."/>
            <person name="Niyogi K."/>
            <person name="Novoselov S.V."/>
            <person name="Paulsen I.T."/>
            <person name="Pazour G."/>
            <person name="Purton S."/>
            <person name="Ral J.P."/>
            <person name="Riano-Pachon D.M."/>
            <person name="Riekhof W."/>
            <person name="Rymarquis L."/>
            <person name="Schroda M."/>
            <person name="Stern D."/>
            <person name="Umen J."/>
            <person name="Willows R."/>
            <person name="Wilson N."/>
            <person name="Zimmer S.L."/>
            <person name="Allmer J."/>
            <person name="Balk J."/>
            <person name="Bisova K."/>
            <person name="Chen C.J."/>
            <person name="Elias M."/>
            <person name="Gendler K."/>
            <person name="Hauser C."/>
            <person name="Lamb M.R."/>
            <person name="Ledford H."/>
            <person name="Long J.C."/>
            <person name="Minagawa J."/>
            <person name="Page M.D."/>
            <person name="Pan J."/>
            <person name="Pootakham W."/>
            <person name="Roje S."/>
            <person name="Rose A."/>
            <person name="Stahlberg E."/>
            <person name="Terauchi A.M."/>
            <person name="Yang P."/>
            <person name="Ball S."/>
            <person name="Bowler C."/>
            <person name="Dieckmann C.L."/>
            <person name="Gladyshev V.N."/>
            <person name="Green P."/>
            <person name="Jorgensen R."/>
            <person name="Mayfield S."/>
            <person name="Mueller-Roeber B."/>
            <person name="Rajamani S."/>
            <person name="Sayre R.T."/>
            <person name="Brokstein P."/>
            <person name="Dubchak I."/>
            <person name="Goodstein D."/>
            <person name="Hornick L."/>
            <person name="Huang Y.W."/>
            <person name="Jhaveri J."/>
            <person name="Luo Y."/>
            <person name="Martinez D."/>
            <person name="Ngau W.C."/>
            <person name="Otillar B."/>
            <person name="Poliakov A."/>
            <person name="Porter A."/>
            <person name="Szajkowski L."/>
            <person name="Werner G."/>
            <person name="Zhou K."/>
            <person name="Grigoriev I.V."/>
            <person name="Rokhsar D.S."/>
            <person name="Grossman A.R."/>
        </authorList>
    </citation>
    <scope>NUCLEOTIDE SEQUENCE [LARGE SCALE GENOMIC DNA]</scope>
    <source>
        <strain evidence="4">CC-503</strain>
    </source>
</reference>
<feature type="region of interest" description="Disordered" evidence="1">
    <location>
        <begin position="113"/>
        <end position="141"/>
    </location>
</feature>